<dbReference type="Gene3D" id="1.20.120.530">
    <property type="entry name" value="GntR ligand-binding domain-like"/>
    <property type="match status" value="1"/>
</dbReference>
<keyword evidence="1" id="KW-0805">Transcription regulation</keyword>
<dbReference type="InterPro" id="IPR036388">
    <property type="entry name" value="WH-like_DNA-bd_sf"/>
</dbReference>
<evidence type="ECO:0000256" key="1">
    <source>
        <dbReference type="ARBA" id="ARBA00023015"/>
    </source>
</evidence>
<dbReference type="Pfam" id="PF07729">
    <property type="entry name" value="FCD"/>
    <property type="match status" value="1"/>
</dbReference>
<dbReference type="EMBL" id="QPJY01000009">
    <property type="protein sequence ID" value="RCX26485.1"/>
    <property type="molecule type" value="Genomic_DNA"/>
</dbReference>
<dbReference type="PRINTS" id="PR00035">
    <property type="entry name" value="HTHGNTR"/>
</dbReference>
<feature type="domain" description="HTH gntR-type" evidence="5">
    <location>
        <begin position="11"/>
        <end position="81"/>
    </location>
</feature>
<organism evidence="6 7">
    <name type="scientific">Thioalbus denitrificans</name>
    <dbReference type="NCBI Taxonomy" id="547122"/>
    <lineage>
        <taxon>Bacteria</taxon>
        <taxon>Pseudomonadati</taxon>
        <taxon>Pseudomonadota</taxon>
        <taxon>Gammaproteobacteria</taxon>
        <taxon>Chromatiales</taxon>
        <taxon>Ectothiorhodospiraceae</taxon>
        <taxon>Thioalbus</taxon>
    </lineage>
</organism>
<proteinExistence type="predicted"/>
<dbReference type="InterPro" id="IPR000524">
    <property type="entry name" value="Tscrpt_reg_HTH_GntR"/>
</dbReference>
<evidence type="ECO:0000259" key="5">
    <source>
        <dbReference type="PROSITE" id="PS50949"/>
    </source>
</evidence>
<dbReference type="OrthoDB" id="6627771at2"/>
<dbReference type="GO" id="GO:0003677">
    <property type="term" value="F:DNA binding"/>
    <property type="evidence" value="ECO:0007669"/>
    <property type="project" value="UniProtKB-KW"/>
</dbReference>
<gene>
    <name evidence="6" type="ORF">DFQ59_10914</name>
</gene>
<feature type="coiled-coil region" evidence="4">
    <location>
        <begin position="122"/>
        <end position="149"/>
    </location>
</feature>
<name>A0A369BZW5_9GAMM</name>
<protein>
    <submittedName>
        <fullName evidence="6">GntR family transcriptional regulator</fullName>
    </submittedName>
</protein>
<dbReference type="AlphaFoldDB" id="A0A369BZW5"/>
<keyword evidence="2" id="KW-0238">DNA-binding</keyword>
<keyword evidence="7" id="KW-1185">Reference proteome</keyword>
<dbReference type="InterPro" id="IPR008920">
    <property type="entry name" value="TF_FadR/GntR_C"/>
</dbReference>
<evidence type="ECO:0000313" key="7">
    <source>
        <dbReference type="Proteomes" id="UP000252707"/>
    </source>
</evidence>
<dbReference type="Proteomes" id="UP000252707">
    <property type="component" value="Unassembled WGS sequence"/>
</dbReference>
<dbReference type="InterPro" id="IPR036390">
    <property type="entry name" value="WH_DNA-bd_sf"/>
</dbReference>
<dbReference type="PROSITE" id="PS50949">
    <property type="entry name" value="HTH_GNTR"/>
    <property type="match status" value="1"/>
</dbReference>
<dbReference type="CDD" id="cd07377">
    <property type="entry name" value="WHTH_GntR"/>
    <property type="match status" value="1"/>
</dbReference>
<comment type="caution">
    <text evidence="6">The sequence shown here is derived from an EMBL/GenBank/DDBJ whole genome shotgun (WGS) entry which is preliminary data.</text>
</comment>
<dbReference type="PANTHER" id="PTHR43537:SF5">
    <property type="entry name" value="UXU OPERON TRANSCRIPTIONAL REGULATOR"/>
    <property type="match status" value="1"/>
</dbReference>
<dbReference type="SMART" id="SM00895">
    <property type="entry name" value="FCD"/>
    <property type="match status" value="1"/>
</dbReference>
<reference evidence="6 7" key="1">
    <citation type="submission" date="2018-07" db="EMBL/GenBank/DDBJ databases">
        <title>Genomic Encyclopedia of Type Strains, Phase IV (KMG-IV): sequencing the most valuable type-strain genomes for metagenomic binning, comparative biology and taxonomic classification.</title>
        <authorList>
            <person name="Goeker M."/>
        </authorList>
    </citation>
    <scope>NUCLEOTIDE SEQUENCE [LARGE SCALE GENOMIC DNA]</scope>
    <source>
        <strain evidence="6 7">DSM 26407</strain>
    </source>
</reference>
<accession>A0A369BZW5</accession>
<keyword evidence="4" id="KW-0175">Coiled coil</keyword>
<evidence type="ECO:0000256" key="3">
    <source>
        <dbReference type="ARBA" id="ARBA00023163"/>
    </source>
</evidence>
<dbReference type="Pfam" id="PF00392">
    <property type="entry name" value="GntR"/>
    <property type="match status" value="1"/>
</dbReference>
<sequence>MSLDYQPLESQSLAKQIADNIRDAILEGRLRADDRLPTETELAERFGVSRPTIREALKRLAAQNLVRSRRGPAGGTFVNRPGRDELSGALATAATLMVSLGEFELPQIAEARESLELLCCRLAAERRTAAELEVMAEELERQRAGALTDEEFCASDVRFHRALVTAARNPVLEFVMYAVIEALQPVMNLVVYRFRDRAEVLSQHGRILSALREGNGEAACAALSAQMASLREQYARAQAWREEREAARSREG</sequence>
<evidence type="ECO:0000256" key="4">
    <source>
        <dbReference type="SAM" id="Coils"/>
    </source>
</evidence>
<dbReference type="SMART" id="SM00345">
    <property type="entry name" value="HTH_GNTR"/>
    <property type="match status" value="1"/>
</dbReference>
<dbReference type="InterPro" id="IPR011711">
    <property type="entry name" value="GntR_C"/>
</dbReference>
<dbReference type="PANTHER" id="PTHR43537">
    <property type="entry name" value="TRANSCRIPTIONAL REGULATOR, GNTR FAMILY"/>
    <property type="match status" value="1"/>
</dbReference>
<dbReference type="Gene3D" id="1.10.10.10">
    <property type="entry name" value="Winged helix-like DNA-binding domain superfamily/Winged helix DNA-binding domain"/>
    <property type="match status" value="1"/>
</dbReference>
<dbReference type="GO" id="GO:0003700">
    <property type="term" value="F:DNA-binding transcription factor activity"/>
    <property type="evidence" value="ECO:0007669"/>
    <property type="project" value="InterPro"/>
</dbReference>
<dbReference type="SUPFAM" id="SSF48008">
    <property type="entry name" value="GntR ligand-binding domain-like"/>
    <property type="match status" value="1"/>
</dbReference>
<keyword evidence="3" id="KW-0804">Transcription</keyword>
<evidence type="ECO:0000313" key="6">
    <source>
        <dbReference type="EMBL" id="RCX26485.1"/>
    </source>
</evidence>
<evidence type="ECO:0000256" key="2">
    <source>
        <dbReference type="ARBA" id="ARBA00023125"/>
    </source>
</evidence>
<dbReference type="RefSeq" id="WP_114280569.1">
    <property type="nucleotide sequence ID" value="NZ_QPJY01000009.1"/>
</dbReference>
<dbReference type="SUPFAM" id="SSF46785">
    <property type="entry name" value="Winged helix' DNA-binding domain"/>
    <property type="match status" value="1"/>
</dbReference>